<comment type="caution">
    <text evidence="1">The sequence shown here is derived from an EMBL/GenBank/DDBJ whole genome shotgun (WGS) entry which is preliminary data.</text>
</comment>
<dbReference type="InterPro" id="IPR010628">
    <property type="entry name" value="EutB"/>
</dbReference>
<dbReference type="PANTHER" id="PTHR39329">
    <property type="entry name" value="ETHANOLAMINE AMMONIA-LYASE HEAVY CHAIN"/>
    <property type="match status" value="1"/>
</dbReference>
<dbReference type="Pfam" id="PF06751">
    <property type="entry name" value="EutB"/>
    <property type="match status" value="1"/>
</dbReference>
<dbReference type="EMBL" id="BAABJO010000020">
    <property type="protein sequence ID" value="GAA5129446.1"/>
    <property type="molecule type" value="Genomic_DNA"/>
</dbReference>
<dbReference type="RefSeq" id="WP_345607725.1">
    <property type="nucleotide sequence ID" value="NZ_BAABJO010000020.1"/>
</dbReference>
<sequence length="64" mass="6872">MSAEERVAARAVLADLPLTVFLEDPVVPYASDEVTRLIVDPYDAAAFAAVLHLTVGGFHCCPTR</sequence>
<evidence type="ECO:0000313" key="1">
    <source>
        <dbReference type="EMBL" id="GAA5129446.1"/>
    </source>
</evidence>
<evidence type="ECO:0000313" key="2">
    <source>
        <dbReference type="Proteomes" id="UP001500804"/>
    </source>
</evidence>
<proteinExistence type="predicted"/>
<reference evidence="2" key="1">
    <citation type="journal article" date="2019" name="Int. J. Syst. Evol. Microbiol.">
        <title>The Global Catalogue of Microorganisms (GCM) 10K type strain sequencing project: providing services to taxonomists for standard genome sequencing and annotation.</title>
        <authorList>
            <consortium name="The Broad Institute Genomics Platform"/>
            <consortium name="The Broad Institute Genome Sequencing Center for Infectious Disease"/>
            <person name="Wu L."/>
            <person name="Ma J."/>
        </authorList>
    </citation>
    <scope>NUCLEOTIDE SEQUENCE [LARGE SCALE GENOMIC DNA]</scope>
    <source>
        <strain evidence="2">JCM 18302</strain>
    </source>
</reference>
<accession>A0ABP9NQB8</accession>
<gene>
    <name evidence="1" type="ORF">GCM10023320_49930</name>
</gene>
<protein>
    <submittedName>
        <fullName evidence="1">Uncharacterized protein</fullName>
    </submittedName>
</protein>
<dbReference type="Proteomes" id="UP001500804">
    <property type="component" value="Unassembled WGS sequence"/>
</dbReference>
<keyword evidence="2" id="KW-1185">Reference proteome</keyword>
<name>A0ABP9NQB8_9PSEU</name>
<dbReference type="Gene3D" id="1.10.220.70">
    <property type="entry name" value="lyase"/>
    <property type="match status" value="1"/>
</dbReference>
<dbReference type="PANTHER" id="PTHR39329:SF1">
    <property type="entry name" value="ETHANOLAMINE AMMONIA-LYASE LARGE SUBUNIT"/>
    <property type="match status" value="1"/>
</dbReference>
<organism evidence="1 2">
    <name type="scientific">Pseudonocardia adelaidensis</name>
    <dbReference type="NCBI Taxonomy" id="648754"/>
    <lineage>
        <taxon>Bacteria</taxon>
        <taxon>Bacillati</taxon>
        <taxon>Actinomycetota</taxon>
        <taxon>Actinomycetes</taxon>
        <taxon>Pseudonocardiales</taxon>
        <taxon>Pseudonocardiaceae</taxon>
        <taxon>Pseudonocardia</taxon>
    </lineage>
</organism>
<dbReference type="InterPro" id="IPR044939">
    <property type="entry name" value="EutB_dom_2_sf"/>
</dbReference>